<dbReference type="EMBL" id="AEAH01002534">
    <property type="protein sequence ID" value="EGH34437.1"/>
    <property type="molecule type" value="Genomic_DNA"/>
</dbReference>
<dbReference type="InterPro" id="IPR023213">
    <property type="entry name" value="CAT-like_dom_sf"/>
</dbReference>
<accession>F3FW45</accession>
<dbReference type="HOGENOM" id="CLU_2460099_0_0_6"/>
<feature type="non-terminal residue" evidence="2">
    <location>
        <position position="103"/>
    </location>
</feature>
<proteinExistence type="predicted"/>
<dbReference type="Pfam" id="PF00668">
    <property type="entry name" value="Condensation"/>
    <property type="match status" value="1"/>
</dbReference>
<feature type="non-terminal residue" evidence="2">
    <location>
        <position position="1"/>
    </location>
</feature>
<evidence type="ECO:0000313" key="3">
    <source>
        <dbReference type="Proteomes" id="UP000004471"/>
    </source>
</evidence>
<dbReference type="GO" id="GO:0003824">
    <property type="term" value="F:catalytic activity"/>
    <property type="evidence" value="ECO:0007669"/>
    <property type="project" value="InterPro"/>
</dbReference>
<organism evidence="2 3">
    <name type="scientific">Pseudomonas syringae pv. japonica str. M301072</name>
    <dbReference type="NCBI Taxonomy" id="629262"/>
    <lineage>
        <taxon>Bacteria</taxon>
        <taxon>Pseudomonadati</taxon>
        <taxon>Pseudomonadota</taxon>
        <taxon>Gammaproteobacteria</taxon>
        <taxon>Pseudomonadales</taxon>
        <taxon>Pseudomonadaceae</taxon>
        <taxon>Pseudomonas</taxon>
        <taxon>Pseudomonas syringae</taxon>
    </lineage>
</organism>
<evidence type="ECO:0000313" key="2">
    <source>
        <dbReference type="EMBL" id="EGH34437.1"/>
    </source>
</evidence>
<sequence length="103" mass="11526">QDIYPLAPLQAGILYHHISTEGGDPYTLKALFEISDRTRLDAFSGALQGVINRHDILRTAVLWEGLAEPVQVVLRRAELQVTELLLDPADGPVDEQLHERFDP</sequence>
<dbReference type="InterPro" id="IPR001242">
    <property type="entry name" value="Condensation_dom"/>
</dbReference>
<evidence type="ECO:0000259" key="1">
    <source>
        <dbReference type="Pfam" id="PF00668"/>
    </source>
</evidence>
<dbReference type="SUPFAM" id="SSF52777">
    <property type="entry name" value="CoA-dependent acyltransferases"/>
    <property type="match status" value="1"/>
</dbReference>
<gene>
    <name evidence="2" type="ORF">PSYJA_38039</name>
</gene>
<protein>
    <submittedName>
        <fullName evidence="2">Amino acid adenylation</fullName>
    </submittedName>
</protein>
<comment type="caution">
    <text evidence="2">The sequence shown here is derived from an EMBL/GenBank/DDBJ whole genome shotgun (WGS) entry which is preliminary data.</text>
</comment>
<reference evidence="2 3" key="1">
    <citation type="journal article" date="2011" name="PLoS Pathog.">
        <title>Dynamic evolution of pathogenicity revealed by sequencing and comparative genomics of 19 Pseudomonas syringae isolates.</title>
        <authorList>
            <person name="Baltrus D.A."/>
            <person name="Nishimura M.T."/>
            <person name="Romanchuk A."/>
            <person name="Chang J.H."/>
            <person name="Mukhtar M.S."/>
            <person name="Cherkis K."/>
            <person name="Roach J."/>
            <person name="Grant S.R."/>
            <person name="Jones C.D."/>
            <person name="Dangl J.L."/>
        </authorList>
    </citation>
    <scope>NUCLEOTIDE SEQUENCE [LARGE SCALE GENOMIC DNA]</scope>
    <source>
        <strain evidence="3">M301072PT</strain>
    </source>
</reference>
<dbReference type="Gene3D" id="3.30.559.10">
    <property type="entry name" value="Chloramphenicol acetyltransferase-like domain"/>
    <property type="match status" value="1"/>
</dbReference>
<dbReference type="Proteomes" id="UP000004471">
    <property type="component" value="Unassembled WGS sequence"/>
</dbReference>
<dbReference type="AlphaFoldDB" id="F3FW45"/>
<name>F3FW45_PSESX</name>
<feature type="domain" description="Condensation" evidence="1">
    <location>
        <begin position="1"/>
        <end position="85"/>
    </location>
</feature>